<proteinExistence type="predicted"/>
<dbReference type="InterPro" id="IPR011990">
    <property type="entry name" value="TPR-like_helical_dom_sf"/>
</dbReference>
<name>A0A382TYU8_9ZZZZ</name>
<dbReference type="SUPFAM" id="SSF48452">
    <property type="entry name" value="TPR-like"/>
    <property type="match status" value="1"/>
</dbReference>
<feature type="non-terminal residue" evidence="1">
    <location>
        <position position="1"/>
    </location>
</feature>
<dbReference type="NCBIfam" id="NF047558">
    <property type="entry name" value="TPR_END_plus"/>
    <property type="match status" value="1"/>
</dbReference>
<sequence length="113" mass="13350">HHNKHFEEAYINLSAAYLKQKEFKLFLTTLNTLKSINSKHPLLHYNFSCYYSLLGDIPKGIESLKRSIEHGFQNYQTLTTDPDIKNLRQSPQFRKLQDFLLNKNEQENLIPKV</sequence>
<evidence type="ECO:0000313" key="1">
    <source>
        <dbReference type="EMBL" id="SVD27236.1"/>
    </source>
</evidence>
<reference evidence="1" key="1">
    <citation type="submission" date="2018-05" db="EMBL/GenBank/DDBJ databases">
        <authorList>
            <person name="Lanie J.A."/>
            <person name="Ng W.-L."/>
            <person name="Kazmierczak K.M."/>
            <person name="Andrzejewski T.M."/>
            <person name="Davidsen T.M."/>
            <person name="Wayne K.J."/>
            <person name="Tettelin H."/>
            <person name="Glass J.I."/>
            <person name="Rusch D."/>
            <person name="Podicherti R."/>
            <person name="Tsui H.-C.T."/>
            <person name="Winkler M.E."/>
        </authorList>
    </citation>
    <scope>NUCLEOTIDE SEQUENCE</scope>
</reference>
<dbReference type="AlphaFoldDB" id="A0A382TYU8"/>
<organism evidence="1">
    <name type="scientific">marine metagenome</name>
    <dbReference type="NCBI Taxonomy" id="408172"/>
    <lineage>
        <taxon>unclassified sequences</taxon>
        <taxon>metagenomes</taxon>
        <taxon>ecological metagenomes</taxon>
    </lineage>
</organism>
<dbReference type="EMBL" id="UINC01140220">
    <property type="protein sequence ID" value="SVD27236.1"/>
    <property type="molecule type" value="Genomic_DNA"/>
</dbReference>
<protein>
    <submittedName>
        <fullName evidence="1">Uncharacterized protein</fullName>
    </submittedName>
</protein>
<dbReference type="Gene3D" id="1.25.40.10">
    <property type="entry name" value="Tetratricopeptide repeat domain"/>
    <property type="match status" value="1"/>
</dbReference>
<gene>
    <name evidence="1" type="ORF">METZ01_LOCUS380090</name>
</gene>
<accession>A0A382TYU8</accession>